<dbReference type="EMBL" id="JBHTBH010000016">
    <property type="protein sequence ID" value="MFC7331183.1"/>
    <property type="molecule type" value="Genomic_DNA"/>
</dbReference>
<evidence type="ECO:0000313" key="3">
    <source>
        <dbReference type="Proteomes" id="UP001596540"/>
    </source>
</evidence>
<evidence type="ECO:0008006" key="4">
    <source>
        <dbReference type="Google" id="ProtNLM"/>
    </source>
</evidence>
<dbReference type="RefSeq" id="WP_379873862.1">
    <property type="nucleotide sequence ID" value="NZ_JBHTBH010000016.1"/>
</dbReference>
<sequence length="393" mass="42606">MAPPFQRRTPGRTTTRVLALVLAGLLLAIGAVGTVVWQRLGTGRTTVHGVIGSEKEPYFEHPDVVARFAELGYEVVVETAGSRAIATSADLSGVDFAFPSSTPAAEEIARRWDVDRRYEPFYSPMAVLSRASVAETLAAEGVAERAADGTWTFDMAGYLELTEERTRWRDLGGQESNRNEVLVRTTDPRSSNSAAMYLVVTGYLLNGEEVVQEGDADGDMMDEVARLFLAQGDPPQTSQQPFDQFVALGAGHTPLLWGYEAQFVAAKLNMASFPEDIVLMYPGPTTISTHTVLPLTEAGDEIGRLLSEDPELQRLAARHGFRTNDPDEFAQVVAENDLPVRAQIADVVNAPAHEVLNGMIAEVERRYSDSGAGPPAADEGELPDMPELDEEAA</sequence>
<comment type="caution">
    <text evidence="2">The sequence shown here is derived from an EMBL/GenBank/DDBJ whole genome shotgun (WGS) entry which is preliminary data.</text>
</comment>
<feature type="compositionally biased region" description="Acidic residues" evidence="1">
    <location>
        <begin position="378"/>
        <end position="393"/>
    </location>
</feature>
<organism evidence="2 3">
    <name type="scientific">Marinactinospora rubrisoli</name>
    <dbReference type="NCBI Taxonomy" id="2715399"/>
    <lineage>
        <taxon>Bacteria</taxon>
        <taxon>Bacillati</taxon>
        <taxon>Actinomycetota</taxon>
        <taxon>Actinomycetes</taxon>
        <taxon>Streptosporangiales</taxon>
        <taxon>Nocardiopsidaceae</taxon>
        <taxon>Marinactinospora</taxon>
    </lineage>
</organism>
<proteinExistence type="predicted"/>
<feature type="region of interest" description="Disordered" evidence="1">
    <location>
        <begin position="366"/>
        <end position="393"/>
    </location>
</feature>
<reference evidence="3" key="1">
    <citation type="journal article" date="2019" name="Int. J. Syst. Evol. Microbiol.">
        <title>The Global Catalogue of Microorganisms (GCM) 10K type strain sequencing project: providing services to taxonomists for standard genome sequencing and annotation.</title>
        <authorList>
            <consortium name="The Broad Institute Genomics Platform"/>
            <consortium name="The Broad Institute Genome Sequencing Center for Infectious Disease"/>
            <person name="Wu L."/>
            <person name="Ma J."/>
        </authorList>
    </citation>
    <scope>NUCLEOTIDE SEQUENCE [LARGE SCALE GENOMIC DNA]</scope>
    <source>
        <strain evidence="3">CGMCC 4.7382</strain>
    </source>
</reference>
<gene>
    <name evidence="2" type="ORF">ACFQRF_25930</name>
</gene>
<keyword evidence="3" id="KW-1185">Reference proteome</keyword>
<name>A0ABW2KPH4_9ACTN</name>
<protein>
    <recommendedName>
        <fullName evidence="4">Extracellular solute-binding protein</fullName>
    </recommendedName>
</protein>
<dbReference type="Proteomes" id="UP001596540">
    <property type="component" value="Unassembled WGS sequence"/>
</dbReference>
<accession>A0ABW2KPH4</accession>
<evidence type="ECO:0000313" key="2">
    <source>
        <dbReference type="EMBL" id="MFC7331183.1"/>
    </source>
</evidence>
<evidence type="ECO:0000256" key="1">
    <source>
        <dbReference type="SAM" id="MobiDB-lite"/>
    </source>
</evidence>